<proteinExistence type="predicted"/>
<dbReference type="InterPro" id="IPR038482">
    <property type="entry name" value="Tp34-type_sf"/>
</dbReference>
<accession>A0ABD5X7B2</accession>
<reference evidence="3 4" key="1">
    <citation type="journal article" date="2014" name="Int. J. Syst. Evol. Microbiol.">
        <title>Complete genome sequence of Corynebacterium casei LMG S-19264T (=DSM 44701T), isolated from a smear-ripened cheese.</title>
        <authorList>
            <consortium name="US DOE Joint Genome Institute (JGI-PGF)"/>
            <person name="Walter F."/>
            <person name="Albersmeier A."/>
            <person name="Kalinowski J."/>
            <person name="Ruckert C."/>
        </authorList>
    </citation>
    <scope>NUCLEOTIDE SEQUENCE [LARGE SCALE GENOMIC DNA]</scope>
    <source>
        <strain evidence="3 4">CGMCC 4.7215</strain>
    </source>
</reference>
<evidence type="ECO:0000313" key="4">
    <source>
        <dbReference type="Proteomes" id="UP001596414"/>
    </source>
</evidence>
<dbReference type="AlphaFoldDB" id="A0ABD5X7B2"/>
<dbReference type="RefSeq" id="WP_267636891.1">
    <property type="nucleotide sequence ID" value="NZ_JAODIY010000008.1"/>
</dbReference>
<evidence type="ECO:0000259" key="2">
    <source>
        <dbReference type="Pfam" id="PF24041"/>
    </source>
</evidence>
<name>A0ABD5X7B2_9EURY</name>
<dbReference type="Gene3D" id="2.60.40.2480">
    <property type="entry name" value="Periplasmic metal-binding protein Tp34-type"/>
    <property type="match status" value="1"/>
</dbReference>
<evidence type="ECO:0000313" key="3">
    <source>
        <dbReference type="EMBL" id="MFC7125721.1"/>
    </source>
</evidence>
<dbReference type="EMBL" id="JBHSZQ010000008">
    <property type="protein sequence ID" value="MFC7125721.1"/>
    <property type="molecule type" value="Genomic_DNA"/>
</dbReference>
<evidence type="ECO:0000256" key="1">
    <source>
        <dbReference type="SAM" id="MobiDB-lite"/>
    </source>
</evidence>
<sequence>MNRRDLLRASGVAAAGALSGCLVGGSSGDSDADSDSQFDSPSPPWSRSNAVYHQAHRKGMAMIGTAQKGDRTIGLSYTYAKRFWTVTGNQTKRVAVEDSYNSIHLMASVWDTETGTVLPVDSGLQVTVKRDDEKLTQRAMWPMLSQQMGIHFGDNFLLPSQEEYSFVIDSGKPTVQRLGALEDRSKDPITAQFSLDFTRSTRNEIPIEPRGAQPLESRGEPDALPPMEMSMQPVAVAPPKDELPGQLLGTGTNADAVVVFTASENADGTYLTVSPRTPYNQYFLPLMSLSATIERDGTTVFDGPLSTAVGPDRGYHYGATVDSIMSGDDLTIVVDSPPQVARHSGYETAFLDMSDVSLTV</sequence>
<gene>
    <name evidence="3" type="ORF">ACFQJ7_06670</name>
</gene>
<dbReference type="Pfam" id="PF24041">
    <property type="entry name" value="DUF7350"/>
    <property type="match status" value="1"/>
</dbReference>
<protein>
    <submittedName>
        <fullName evidence="3">Twin-arginine translocation signal domain-containing protein</fullName>
    </submittedName>
</protein>
<dbReference type="InterPro" id="IPR055774">
    <property type="entry name" value="DUF7350"/>
</dbReference>
<dbReference type="PROSITE" id="PS51257">
    <property type="entry name" value="PROKAR_LIPOPROTEIN"/>
    <property type="match status" value="1"/>
</dbReference>
<feature type="region of interest" description="Disordered" evidence="1">
    <location>
        <begin position="25"/>
        <end position="48"/>
    </location>
</feature>
<organism evidence="3 4">
    <name type="scientific">Halovenus rubra</name>
    <dbReference type="NCBI Taxonomy" id="869890"/>
    <lineage>
        <taxon>Archaea</taxon>
        <taxon>Methanobacteriati</taxon>
        <taxon>Methanobacteriota</taxon>
        <taxon>Stenosarchaea group</taxon>
        <taxon>Halobacteria</taxon>
        <taxon>Halobacteriales</taxon>
        <taxon>Haloarculaceae</taxon>
        <taxon>Halovenus</taxon>
    </lineage>
</organism>
<dbReference type="Proteomes" id="UP001596414">
    <property type="component" value="Unassembled WGS sequence"/>
</dbReference>
<comment type="caution">
    <text evidence="3">The sequence shown here is derived from an EMBL/GenBank/DDBJ whole genome shotgun (WGS) entry which is preliminary data.</text>
</comment>
<feature type="domain" description="DUF7350" evidence="2">
    <location>
        <begin position="241"/>
        <end position="359"/>
    </location>
</feature>